<dbReference type="Proteomes" id="UP000635606">
    <property type="component" value="Unassembled WGS sequence"/>
</dbReference>
<feature type="transmembrane region" description="Helical" evidence="1">
    <location>
        <begin position="89"/>
        <end position="109"/>
    </location>
</feature>
<keyword evidence="1" id="KW-1133">Transmembrane helix</keyword>
<dbReference type="EMBL" id="BOPH01000033">
    <property type="protein sequence ID" value="GIJ67857.1"/>
    <property type="molecule type" value="Genomic_DNA"/>
</dbReference>
<evidence type="ECO:0000313" key="3">
    <source>
        <dbReference type="Proteomes" id="UP000635606"/>
    </source>
</evidence>
<organism evidence="2 3">
    <name type="scientific">Virgisporangium ochraceum</name>
    <dbReference type="NCBI Taxonomy" id="65505"/>
    <lineage>
        <taxon>Bacteria</taxon>
        <taxon>Bacillati</taxon>
        <taxon>Actinomycetota</taxon>
        <taxon>Actinomycetes</taxon>
        <taxon>Micromonosporales</taxon>
        <taxon>Micromonosporaceae</taxon>
        <taxon>Virgisporangium</taxon>
    </lineage>
</organism>
<sequence length="181" mass="18733">MSTYHGAPPSLGVPRPAPTRPVTVALSMWGGLTVALLSLLGAVFAIVTGRDALRDYALAEARDYLGADADPELLDIALQAALDDAYSTLVIKAGLAAVVALGVLVFAFTVRNAALWARICLTVALVFNMCGGSGLLLIDTEVMPGLTVATAAAAPTLSIAVIVLMFLPPTNRYAAARKLAR</sequence>
<keyword evidence="1" id="KW-0812">Transmembrane</keyword>
<feature type="transmembrane region" description="Helical" evidence="1">
    <location>
        <begin position="145"/>
        <end position="167"/>
    </location>
</feature>
<name>A0A8J4EDE1_9ACTN</name>
<protein>
    <submittedName>
        <fullName evidence="2">Uncharacterized protein</fullName>
    </submittedName>
</protein>
<feature type="transmembrane region" description="Helical" evidence="1">
    <location>
        <begin position="115"/>
        <end position="138"/>
    </location>
</feature>
<proteinExistence type="predicted"/>
<keyword evidence="3" id="KW-1185">Reference proteome</keyword>
<evidence type="ECO:0000313" key="2">
    <source>
        <dbReference type="EMBL" id="GIJ67857.1"/>
    </source>
</evidence>
<evidence type="ECO:0000256" key="1">
    <source>
        <dbReference type="SAM" id="Phobius"/>
    </source>
</evidence>
<accession>A0A8J4EDE1</accession>
<dbReference type="AlphaFoldDB" id="A0A8J4EDE1"/>
<feature type="transmembrane region" description="Helical" evidence="1">
    <location>
        <begin position="26"/>
        <end position="47"/>
    </location>
</feature>
<keyword evidence="1" id="KW-0472">Membrane</keyword>
<dbReference type="RefSeq" id="WP_203927814.1">
    <property type="nucleotide sequence ID" value="NZ_BOPH01000033.1"/>
</dbReference>
<reference evidence="2" key="1">
    <citation type="submission" date="2021-01" db="EMBL/GenBank/DDBJ databases">
        <title>Whole genome shotgun sequence of Virgisporangium ochraceum NBRC 16418.</title>
        <authorList>
            <person name="Komaki H."/>
            <person name="Tamura T."/>
        </authorList>
    </citation>
    <scope>NUCLEOTIDE SEQUENCE</scope>
    <source>
        <strain evidence="2">NBRC 16418</strain>
    </source>
</reference>
<gene>
    <name evidence="2" type="ORF">Voc01_027740</name>
</gene>
<comment type="caution">
    <text evidence="2">The sequence shown here is derived from an EMBL/GenBank/DDBJ whole genome shotgun (WGS) entry which is preliminary data.</text>
</comment>